<accession>A0A540KY33</accession>
<evidence type="ECO:0000313" key="3">
    <source>
        <dbReference type="Proteomes" id="UP000315295"/>
    </source>
</evidence>
<dbReference type="EMBL" id="VIEB01000871">
    <property type="protein sequence ID" value="TQD79136.1"/>
    <property type="molecule type" value="Genomic_DNA"/>
</dbReference>
<feature type="compositionally biased region" description="Polar residues" evidence="1">
    <location>
        <begin position="48"/>
        <end position="74"/>
    </location>
</feature>
<keyword evidence="3" id="KW-1185">Reference proteome</keyword>
<proteinExistence type="predicted"/>
<name>A0A540KY33_MALBA</name>
<reference evidence="2 3" key="1">
    <citation type="journal article" date="2019" name="G3 (Bethesda)">
        <title>Sequencing of a Wild Apple (Malus baccata) Genome Unravels the Differences Between Cultivated and Wild Apple Species Regarding Disease Resistance and Cold Tolerance.</title>
        <authorList>
            <person name="Chen X."/>
        </authorList>
    </citation>
    <scope>NUCLEOTIDE SEQUENCE [LARGE SCALE GENOMIC DNA]</scope>
    <source>
        <strain evidence="3">cv. Shandingzi</strain>
        <tissue evidence="2">Leaves</tissue>
    </source>
</reference>
<sequence length="74" mass="8420">MLFLKQHIITVVCTILNQSRNYLAPVNIIPLRTQKSFPPTRRPITARPMSTSEANHSTTNVNIRSQSQHDTCQC</sequence>
<evidence type="ECO:0000256" key="1">
    <source>
        <dbReference type="SAM" id="MobiDB-lite"/>
    </source>
</evidence>
<evidence type="ECO:0000313" key="2">
    <source>
        <dbReference type="EMBL" id="TQD79136.1"/>
    </source>
</evidence>
<dbReference type="AlphaFoldDB" id="A0A540KY33"/>
<feature type="region of interest" description="Disordered" evidence="1">
    <location>
        <begin position="36"/>
        <end position="74"/>
    </location>
</feature>
<protein>
    <submittedName>
        <fullName evidence="2">Uncharacterized protein</fullName>
    </submittedName>
</protein>
<organism evidence="2 3">
    <name type="scientific">Malus baccata</name>
    <name type="common">Siberian crab apple</name>
    <name type="synonym">Pyrus baccata</name>
    <dbReference type="NCBI Taxonomy" id="106549"/>
    <lineage>
        <taxon>Eukaryota</taxon>
        <taxon>Viridiplantae</taxon>
        <taxon>Streptophyta</taxon>
        <taxon>Embryophyta</taxon>
        <taxon>Tracheophyta</taxon>
        <taxon>Spermatophyta</taxon>
        <taxon>Magnoliopsida</taxon>
        <taxon>eudicotyledons</taxon>
        <taxon>Gunneridae</taxon>
        <taxon>Pentapetalae</taxon>
        <taxon>rosids</taxon>
        <taxon>fabids</taxon>
        <taxon>Rosales</taxon>
        <taxon>Rosaceae</taxon>
        <taxon>Amygdaloideae</taxon>
        <taxon>Maleae</taxon>
        <taxon>Malus</taxon>
    </lineage>
</organism>
<gene>
    <name evidence="2" type="ORF">C1H46_035296</name>
</gene>
<comment type="caution">
    <text evidence="2">The sequence shown here is derived from an EMBL/GenBank/DDBJ whole genome shotgun (WGS) entry which is preliminary data.</text>
</comment>
<dbReference type="Proteomes" id="UP000315295">
    <property type="component" value="Unassembled WGS sequence"/>
</dbReference>